<keyword evidence="5" id="KW-0998">Cell outer membrane</keyword>
<gene>
    <name evidence="7" type="ORF">IP90_02877</name>
</gene>
<reference evidence="7 8" key="1">
    <citation type="journal article" date="2015" name="Stand. Genomic Sci.">
        <title>Genomic Encyclopedia of Bacterial and Archaeal Type Strains, Phase III: the genomes of soil and plant-associated and newly described type strains.</title>
        <authorList>
            <person name="Whitman W.B."/>
            <person name="Woyke T."/>
            <person name="Klenk H.P."/>
            <person name="Zhou Y."/>
            <person name="Lilburn T.G."/>
            <person name="Beck B.J."/>
            <person name="De Vos P."/>
            <person name="Vandamme P."/>
            <person name="Eisen J.A."/>
            <person name="Garrity G."/>
            <person name="Hugenholtz P."/>
            <person name="Kyrpides N.C."/>
        </authorList>
    </citation>
    <scope>NUCLEOTIDE SEQUENCE [LARGE SCALE GENOMIC DNA]</scope>
    <source>
        <strain evidence="7 8">CGMCC 1.10821</strain>
    </source>
</reference>
<sequence length="285" mass="30470">MNSRAPLLLATALLSAAMVAEARCADMQGASTAVQDEASADAYARMSRGVSLGVAVMWSEGLLLGEDTRTYVVPTIAYEGERVFFRGINGGVHLLQRDGFELDAIVAVRLDGWDAEDLDATRLAAVGIDRALLSDRDAGLDAGLELAWTGRAGKISLSAKGDIINASGGVEVALDYRSAFRVGPGLLTPHVGVSHWSGGLSDYYYGTLPEEEKRGVPRYRPGSAVVPEVGLGYLQRLRDRWLFVAAVDYRWLPSSIVDSPLVDDDSGGVPSVFFGFSRSFGGQPR</sequence>
<proteinExistence type="inferred from homology"/>
<feature type="signal peptide" evidence="6">
    <location>
        <begin position="1"/>
        <end position="22"/>
    </location>
</feature>
<evidence type="ECO:0000256" key="1">
    <source>
        <dbReference type="ARBA" id="ARBA00004442"/>
    </source>
</evidence>
<evidence type="ECO:0000313" key="8">
    <source>
        <dbReference type="Proteomes" id="UP000315167"/>
    </source>
</evidence>
<keyword evidence="4" id="KW-0472">Membrane</keyword>
<keyword evidence="8" id="KW-1185">Reference proteome</keyword>
<evidence type="ECO:0000256" key="6">
    <source>
        <dbReference type="SAM" id="SignalP"/>
    </source>
</evidence>
<organism evidence="7 8">
    <name type="scientific">Luteimonas cucumeris</name>
    <dbReference type="NCBI Taxonomy" id="985012"/>
    <lineage>
        <taxon>Bacteria</taxon>
        <taxon>Pseudomonadati</taxon>
        <taxon>Pseudomonadota</taxon>
        <taxon>Gammaproteobacteria</taxon>
        <taxon>Lysobacterales</taxon>
        <taxon>Lysobacteraceae</taxon>
        <taxon>Luteimonas</taxon>
    </lineage>
</organism>
<evidence type="ECO:0000256" key="5">
    <source>
        <dbReference type="ARBA" id="ARBA00023237"/>
    </source>
</evidence>
<dbReference type="PANTHER" id="PTHR38776">
    <property type="entry name" value="MLTA-INTERACTING PROTEIN-RELATED"/>
    <property type="match status" value="1"/>
</dbReference>
<dbReference type="Pfam" id="PF06629">
    <property type="entry name" value="MipA"/>
    <property type="match status" value="1"/>
</dbReference>
<accession>A0A562KY39</accession>
<feature type="chain" id="PRO_5022181488" evidence="6">
    <location>
        <begin position="23"/>
        <end position="285"/>
    </location>
</feature>
<evidence type="ECO:0000256" key="3">
    <source>
        <dbReference type="ARBA" id="ARBA00022729"/>
    </source>
</evidence>
<dbReference type="PANTHER" id="PTHR38776:SF1">
    <property type="entry name" value="MLTA-INTERACTING PROTEIN-RELATED"/>
    <property type="match status" value="1"/>
</dbReference>
<dbReference type="EMBL" id="VLKN01000007">
    <property type="protein sequence ID" value="TWI00331.1"/>
    <property type="molecule type" value="Genomic_DNA"/>
</dbReference>
<protein>
    <submittedName>
        <fullName evidence="7">Outer membrane protein</fullName>
    </submittedName>
</protein>
<name>A0A562KY39_9GAMM</name>
<evidence type="ECO:0000256" key="4">
    <source>
        <dbReference type="ARBA" id="ARBA00023136"/>
    </source>
</evidence>
<dbReference type="RefSeq" id="WP_199753497.1">
    <property type="nucleotide sequence ID" value="NZ_VLKN01000007.1"/>
</dbReference>
<comment type="subcellular location">
    <subcellularLocation>
        <location evidence="1">Cell outer membrane</location>
    </subcellularLocation>
</comment>
<keyword evidence="3 6" id="KW-0732">Signal</keyword>
<comment type="caution">
    <text evidence="7">The sequence shown here is derived from an EMBL/GenBank/DDBJ whole genome shotgun (WGS) entry which is preliminary data.</text>
</comment>
<dbReference type="AlphaFoldDB" id="A0A562KY39"/>
<dbReference type="GO" id="GO:0009279">
    <property type="term" value="C:cell outer membrane"/>
    <property type="evidence" value="ECO:0007669"/>
    <property type="project" value="UniProtKB-SubCell"/>
</dbReference>
<evidence type="ECO:0000256" key="2">
    <source>
        <dbReference type="ARBA" id="ARBA00005722"/>
    </source>
</evidence>
<comment type="similarity">
    <text evidence="2">Belongs to the MipA/OmpV family.</text>
</comment>
<evidence type="ECO:0000313" key="7">
    <source>
        <dbReference type="EMBL" id="TWI00331.1"/>
    </source>
</evidence>
<dbReference type="Proteomes" id="UP000315167">
    <property type="component" value="Unassembled WGS sequence"/>
</dbReference>
<dbReference type="InterPro" id="IPR010583">
    <property type="entry name" value="MipA"/>
</dbReference>